<dbReference type="EMBL" id="AP028925">
    <property type="protein sequence ID" value="BET03423.1"/>
    <property type="molecule type" value="Genomic_DNA"/>
</dbReference>
<evidence type="ECO:0000313" key="1">
    <source>
        <dbReference type="EMBL" id="BET03423.1"/>
    </source>
</evidence>
<protein>
    <recommendedName>
        <fullName evidence="3">Reverse transcriptase zinc-binding domain-containing protein</fullName>
    </recommendedName>
</protein>
<keyword evidence="2" id="KW-1185">Reference proteome</keyword>
<dbReference type="Proteomes" id="UP001307889">
    <property type="component" value="Chromosome 17"/>
</dbReference>
<name>A0ABN7BGG2_9HEMI</name>
<accession>A0ABN7BGG2</accession>
<sequence>MVRDTGGIKLNLCRMCFLDEPETLAHFILICPILQELREHHIKKYLDPLLKPNSQLTSLLQMENTDKMKNIFSFVTNALKVRSFILNE</sequence>
<evidence type="ECO:0000313" key="2">
    <source>
        <dbReference type="Proteomes" id="UP001307889"/>
    </source>
</evidence>
<proteinExistence type="predicted"/>
<evidence type="ECO:0008006" key="3">
    <source>
        <dbReference type="Google" id="ProtNLM"/>
    </source>
</evidence>
<gene>
    <name evidence="1" type="ORF">NTJ_16241</name>
</gene>
<organism evidence="1 2">
    <name type="scientific">Nesidiocoris tenuis</name>
    <dbReference type="NCBI Taxonomy" id="355587"/>
    <lineage>
        <taxon>Eukaryota</taxon>
        <taxon>Metazoa</taxon>
        <taxon>Ecdysozoa</taxon>
        <taxon>Arthropoda</taxon>
        <taxon>Hexapoda</taxon>
        <taxon>Insecta</taxon>
        <taxon>Pterygota</taxon>
        <taxon>Neoptera</taxon>
        <taxon>Paraneoptera</taxon>
        <taxon>Hemiptera</taxon>
        <taxon>Heteroptera</taxon>
        <taxon>Panheteroptera</taxon>
        <taxon>Cimicomorpha</taxon>
        <taxon>Miridae</taxon>
        <taxon>Dicyphina</taxon>
        <taxon>Nesidiocoris</taxon>
    </lineage>
</organism>
<reference evidence="1 2" key="1">
    <citation type="submission" date="2023-09" db="EMBL/GenBank/DDBJ databases">
        <title>Nesidiocoris tenuis whole genome shotgun sequence.</title>
        <authorList>
            <person name="Shibata T."/>
            <person name="Shimoda M."/>
            <person name="Kobayashi T."/>
            <person name="Uehara T."/>
        </authorList>
    </citation>
    <scope>NUCLEOTIDE SEQUENCE [LARGE SCALE GENOMIC DNA]</scope>
    <source>
        <strain evidence="1 2">Japan</strain>
    </source>
</reference>